<gene>
    <name evidence="11" type="ORF">HKBW3S33_00473</name>
</gene>
<dbReference type="EC" id="1.1.1.95" evidence="9"/>
<evidence type="ECO:0000313" key="11">
    <source>
        <dbReference type="EMBL" id="GFP27061.1"/>
    </source>
</evidence>
<evidence type="ECO:0000256" key="7">
    <source>
        <dbReference type="ARBA" id="ARBA00048126"/>
    </source>
</evidence>
<dbReference type="CDD" id="cd04902">
    <property type="entry name" value="ACT_3PGDH-xct"/>
    <property type="match status" value="1"/>
</dbReference>
<dbReference type="InterPro" id="IPR045626">
    <property type="entry name" value="PGDH_ASB_dom"/>
</dbReference>
<dbReference type="Proteomes" id="UP000591948">
    <property type="component" value="Unassembled WGS sequence"/>
</dbReference>
<proteinExistence type="inferred from homology"/>
<evidence type="ECO:0000256" key="1">
    <source>
        <dbReference type="ARBA" id="ARBA00003800"/>
    </source>
</evidence>
<dbReference type="SUPFAM" id="SSF52283">
    <property type="entry name" value="Formate/glycerate dehydrogenase catalytic domain-like"/>
    <property type="match status" value="1"/>
</dbReference>
<dbReference type="InterPro" id="IPR006236">
    <property type="entry name" value="PGDH"/>
</dbReference>
<evidence type="ECO:0000256" key="6">
    <source>
        <dbReference type="ARBA" id="ARBA00023027"/>
    </source>
</evidence>
<comment type="function">
    <text evidence="1">Catalyzes the reversible oxidation of 3-phospho-D-glycerate to 3-phosphonooxypyruvate, the first step of the phosphorylated L-serine biosynthesis pathway. Also catalyzes the reversible oxidation of 2-hydroxyglutarate to 2-oxoglutarate.</text>
</comment>
<dbReference type="Gene3D" id="3.30.1330.90">
    <property type="entry name" value="D-3-phosphoglycerate dehydrogenase, domain 3"/>
    <property type="match status" value="1"/>
</dbReference>
<dbReference type="EMBL" id="BLRY01000014">
    <property type="protein sequence ID" value="GFP27061.1"/>
    <property type="molecule type" value="Genomic_DNA"/>
</dbReference>
<keyword evidence="9" id="KW-0718">Serine biosynthesis</keyword>
<evidence type="ECO:0000256" key="5">
    <source>
        <dbReference type="ARBA" id="ARBA00023002"/>
    </source>
</evidence>
<evidence type="ECO:0000256" key="9">
    <source>
        <dbReference type="RuleBase" id="RU363003"/>
    </source>
</evidence>
<dbReference type="InterPro" id="IPR029009">
    <property type="entry name" value="ASB_dom_sf"/>
</dbReference>
<dbReference type="InterPro" id="IPR029753">
    <property type="entry name" value="D-isomer_DH_CS"/>
</dbReference>
<evidence type="ECO:0000259" key="10">
    <source>
        <dbReference type="PROSITE" id="PS51671"/>
    </source>
</evidence>
<keyword evidence="12" id="KW-1185">Reference proteome</keyword>
<dbReference type="RefSeq" id="WP_176233125.1">
    <property type="nucleotide sequence ID" value="NZ_BLRY01000014.1"/>
</dbReference>
<dbReference type="Gene3D" id="3.30.70.260">
    <property type="match status" value="1"/>
</dbReference>
<dbReference type="UniPathway" id="UPA00135">
    <property type="reaction ID" value="UER00196"/>
</dbReference>
<evidence type="ECO:0000256" key="3">
    <source>
        <dbReference type="ARBA" id="ARBA00005854"/>
    </source>
</evidence>
<evidence type="ECO:0000313" key="12">
    <source>
        <dbReference type="Proteomes" id="UP000591948"/>
    </source>
</evidence>
<comment type="catalytic activity">
    <reaction evidence="7">
        <text>(R)-2-hydroxyglutarate + NAD(+) = 2-oxoglutarate + NADH + H(+)</text>
        <dbReference type="Rhea" id="RHEA:49612"/>
        <dbReference type="ChEBI" id="CHEBI:15378"/>
        <dbReference type="ChEBI" id="CHEBI:15801"/>
        <dbReference type="ChEBI" id="CHEBI:16810"/>
        <dbReference type="ChEBI" id="CHEBI:57540"/>
        <dbReference type="ChEBI" id="CHEBI:57945"/>
        <dbReference type="EC" id="1.1.1.399"/>
    </reaction>
</comment>
<dbReference type="PROSITE" id="PS00670">
    <property type="entry name" value="D_2_HYDROXYACID_DH_2"/>
    <property type="match status" value="1"/>
</dbReference>
<dbReference type="PANTHER" id="PTHR42938:SF47">
    <property type="entry name" value="HYDROXYPYRUVATE REDUCTASE"/>
    <property type="match status" value="1"/>
</dbReference>
<dbReference type="SUPFAM" id="SSF51735">
    <property type="entry name" value="NAD(P)-binding Rossmann-fold domains"/>
    <property type="match status" value="1"/>
</dbReference>
<dbReference type="Pfam" id="PF01842">
    <property type="entry name" value="ACT"/>
    <property type="match status" value="1"/>
</dbReference>
<evidence type="ECO:0000256" key="2">
    <source>
        <dbReference type="ARBA" id="ARBA00005216"/>
    </source>
</evidence>
<reference evidence="11 12" key="1">
    <citation type="journal article" date="2020" name="Front. Microbiol.">
        <title>Single-cell genomics of novel Actinobacteria with the Wood-Ljungdahl pathway discovered in a serpentinizing system.</title>
        <authorList>
            <person name="Merino N."/>
            <person name="Kawai M."/>
            <person name="Boyd E.S."/>
            <person name="Colman D.R."/>
            <person name="McGlynn S.E."/>
            <person name="Nealson K.H."/>
            <person name="Kurokawa K."/>
            <person name="Hongoh Y."/>
        </authorList>
    </citation>
    <scope>NUCLEOTIDE SEQUENCE [LARGE SCALE GENOMIC DNA]</scope>
    <source>
        <strain evidence="11 12">S33</strain>
    </source>
</reference>
<dbReference type="CDD" id="cd12173">
    <property type="entry name" value="PGDH_4"/>
    <property type="match status" value="1"/>
</dbReference>
<dbReference type="InterPro" id="IPR036291">
    <property type="entry name" value="NAD(P)-bd_dom_sf"/>
</dbReference>
<sequence length="530" mass="58350">MIEALKVLVKEEISAKAIALLKEHFEVQVMVDLSRDALKEIISQYDGLIIRSETRVDEELLERATRLKVIGRAGVGLDNIDLEAATKRGIIVTNAPQSNVVSAAEHAIALLMSLCRYVPQANASLKGGAWERSKFKGIEVQGKYLGIAGLGRVGTLVAQKASGLGMKVIAYDPYVSEERFHQLGISRSRELKDLFEVSDFITIHLPKTKDTYHMFGRQEFQAMKRGVLLINVARGSIVDTEALVEALESGQVGGAALDVFEEEPCTDSPLFKSPQVVVTPHLGASTIEAQDKAGVVIAEQVRAALLGEPVTNAVNVPAASPEVMEVLSPFFPLAEKLGGLMVRLYSGRLNTLGVEYSGQVAEYDTRLLTLAILKGMFDKFVEEHVNYVNAPLIAKERGIEVRESKTRFSRDYVNLITLKVENAETEFSVSGTVLGKRNVPRFVSIDKFMIDMVPSKYMAFFRYKDVPGRIGIIGTILGRNNINIANMQVGRKKIEGDAMTAINADSPIPEEVMEEIRQQLGIKEARFIEL</sequence>
<comment type="catalytic activity">
    <reaction evidence="8 9">
        <text>(2R)-3-phosphoglycerate + NAD(+) = 3-phosphooxypyruvate + NADH + H(+)</text>
        <dbReference type="Rhea" id="RHEA:12641"/>
        <dbReference type="ChEBI" id="CHEBI:15378"/>
        <dbReference type="ChEBI" id="CHEBI:18110"/>
        <dbReference type="ChEBI" id="CHEBI:57540"/>
        <dbReference type="ChEBI" id="CHEBI:57945"/>
        <dbReference type="ChEBI" id="CHEBI:58272"/>
        <dbReference type="EC" id="1.1.1.95"/>
    </reaction>
</comment>
<dbReference type="Gene3D" id="3.40.50.720">
    <property type="entry name" value="NAD(P)-binding Rossmann-like Domain"/>
    <property type="match status" value="2"/>
</dbReference>
<feature type="domain" description="ACT" evidence="10">
    <location>
        <begin position="458"/>
        <end position="530"/>
    </location>
</feature>
<dbReference type="GO" id="GO:0006564">
    <property type="term" value="P:L-serine biosynthetic process"/>
    <property type="evidence" value="ECO:0007669"/>
    <property type="project" value="UniProtKB-UniRule"/>
</dbReference>
<name>A0A6V8P7S4_9ACTN</name>
<keyword evidence="6 9" id="KW-0520">NAD</keyword>
<dbReference type="NCBIfam" id="TIGR01327">
    <property type="entry name" value="PGDH"/>
    <property type="match status" value="1"/>
</dbReference>
<dbReference type="InterPro" id="IPR045865">
    <property type="entry name" value="ACT-like_dom_sf"/>
</dbReference>
<dbReference type="InterPro" id="IPR002912">
    <property type="entry name" value="ACT_dom"/>
</dbReference>
<evidence type="ECO:0000256" key="8">
    <source>
        <dbReference type="ARBA" id="ARBA00048731"/>
    </source>
</evidence>
<dbReference type="FunFam" id="3.40.50.720:FF:000021">
    <property type="entry name" value="D-3-phosphoglycerate dehydrogenase"/>
    <property type="match status" value="1"/>
</dbReference>
<dbReference type="PROSITE" id="PS00671">
    <property type="entry name" value="D_2_HYDROXYACID_DH_3"/>
    <property type="match status" value="1"/>
</dbReference>
<keyword evidence="9" id="KW-0028">Amino-acid biosynthesis</keyword>
<dbReference type="PROSITE" id="PS51671">
    <property type="entry name" value="ACT"/>
    <property type="match status" value="1"/>
</dbReference>
<protein>
    <recommendedName>
        <fullName evidence="4 9">D-3-phosphoglycerate dehydrogenase</fullName>
        <ecNumber evidence="9">1.1.1.95</ecNumber>
    </recommendedName>
</protein>
<dbReference type="GO" id="GO:0051287">
    <property type="term" value="F:NAD binding"/>
    <property type="evidence" value="ECO:0007669"/>
    <property type="project" value="UniProtKB-UniRule"/>
</dbReference>
<dbReference type="FunFam" id="3.30.1330.90:FF:000003">
    <property type="entry name" value="D-3-phosphoglycerate dehydrogenase"/>
    <property type="match status" value="1"/>
</dbReference>
<dbReference type="Pfam" id="PF19304">
    <property type="entry name" value="PGDH_inter"/>
    <property type="match status" value="1"/>
</dbReference>
<comment type="pathway">
    <text evidence="2 9">Amino-acid biosynthesis; L-serine biosynthesis; L-serine from 3-phospho-D-glycerate: step 1/3.</text>
</comment>
<dbReference type="PANTHER" id="PTHR42938">
    <property type="entry name" value="FORMATE DEHYDROGENASE 1"/>
    <property type="match status" value="1"/>
</dbReference>
<comment type="similarity">
    <text evidence="3 9">Belongs to the D-isomer specific 2-hydroxyacid dehydrogenase family.</text>
</comment>
<comment type="caution">
    <text evidence="11">The sequence shown here is derived from an EMBL/GenBank/DDBJ whole genome shotgun (WGS) entry which is preliminary data.</text>
</comment>
<dbReference type="Pfam" id="PF00389">
    <property type="entry name" value="2-Hacid_dh"/>
    <property type="match status" value="1"/>
</dbReference>
<dbReference type="InterPro" id="IPR006140">
    <property type="entry name" value="D-isomer_DH_NAD-bd"/>
</dbReference>
<dbReference type="AlphaFoldDB" id="A0A6V8P7S4"/>
<accession>A0A6V8P7S4</accession>
<organism evidence="11 12">
    <name type="scientific">Candidatus Hakubella thermalkaliphila</name>
    <dbReference type="NCBI Taxonomy" id="2754717"/>
    <lineage>
        <taxon>Bacteria</taxon>
        <taxon>Bacillati</taxon>
        <taxon>Actinomycetota</taxon>
        <taxon>Actinomycetota incertae sedis</taxon>
        <taxon>Candidatus Hakubellales</taxon>
        <taxon>Candidatus Hakubellaceae</taxon>
        <taxon>Candidatus Hakubella</taxon>
    </lineage>
</organism>
<keyword evidence="5 9" id="KW-0560">Oxidoreductase</keyword>
<dbReference type="SUPFAM" id="SSF55021">
    <property type="entry name" value="ACT-like"/>
    <property type="match status" value="1"/>
</dbReference>
<dbReference type="SUPFAM" id="SSF143548">
    <property type="entry name" value="Serine metabolism enzymes domain"/>
    <property type="match status" value="1"/>
</dbReference>
<dbReference type="GO" id="GO:0004617">
    <property type="term" value="F:phosphoglycerate dehydrogenase activity"/>
    <property type="evidence" value="ECO:0007669"/>
    <property type="project" value="UniProtKB-UniRule"/>
</dbReference>
<dbReference type="InterPro" id="IPR006139">
    <property type="entry name" value="D-isomer_2_OHA_DH_cat_dom"/>
</dbReference>
<evidence type="ECO:0000256" key="4">
    <source>
        <dbReference type="ARBA" id="ARBA00021582"/>
    </source>
</evidence>
<dbReference type="Pfam" id="PF02826">
    <property type="entry name" value="2-Hacid_dh_C"/>
    <property type="match status" value="1"/>
</dbReference>